<comment type="caution">
    <text evidence="2">The sequence shown here is derived from an EMBL/GenBank/DDBJ whole genome shotgun (WGS) entry which is preliminary data.</text>
</comment>
<evidence type="ECO:0000313" key="3">
    <source>
        <dbReference type="Proteomes" id="UP001305414"/>
    </source>
</evidence>
<name>A0AAN7UZ39_9PEZI</name>
<dbReference type="AlphaFoldDB" id="A0AAN7UZ39"/>
<protein>
    <submittedName>
        <fullName evidence="2">Uncharacterized protein</fullName>
    </submittedName>
</protein>
<keyword evidence="3" id="KW-1185">Reference proteome</keyword>
<gene>
    <name evidence="2" type="ORF">RRF57_006244</name>
</gene>
<accession>A0AAN7UZ39</accession>
<proteinExistence type="predicted"/>
<feature type="compositionally biased region" description="Basic and acidic residues" evidence="1">
    <location>
        <begin position="102"/>
        <end position="115"/>
    </location>
</feature>
<feature type="region of interest" description="Disordered" evidence="1">
    <location>
        <begin position="1"/>
        <end position="38"/>
    </location>
</feature>
<feature type="region of interest" description="Disordered" evidence="1">
    <location>
        <begin position="95"/>
        <end position="130"/>
    </location>
</feature>
<evidence type="ECO:0000313" key="2">
    <source>
        <dbReference type="EMBL" id="KAK5630529.1"/>
    </source>
</evidence>
<dbReference type="Proteomes" id="UP001305414">
    <property type="component" value="Unassembled WGS sequence"/>
</dbReference>
<sequence>MNGKLKLAKLAHGEPEDRNTVASEMSAKTTTSHTDLQMQDDYAQQIDLTREPQVEIDDENMTSALFIDDITMDSNKKFAQKKKSKHAHTVRVMSPVLSDTEPSIHMEQKTAEKSKGRLPPRYSHHPPSTS</sequence>
<reference evidence="2 3" key="1">
    <citation type="submission" date="2023-10" db="EMBL/GenBank/DDBJ databases">
        <title>Draft genome sequence of Xylaria bambusicola isolate GMP-LS, the root and basal stem rot pathogen of sugarcane in Indonesia.</title>
        <authorList>
            <person name="Selvaraj P."/>
            <person name="Muralishankar V."/>
            <person name="Muruganantham S."/>
            <person name="Sp S."/>
            <person name="Haryani S."/>
            <person name="Lau K.J.X."/>
            <person name="Naqvi N.I."/>
        </authorList>
    </citation>
    <scope>NUCLEOTIDE SEQUENCE [LARGE SCALE GENOMIC DNA]</scope>
    <source>
        <strain evidence="2">GMP-LS</strain>
    </source>
</reference>
<feature type="compositionally biased region" description="Polar residues" evidence="1">
    <location>
        <begin position="20"/>
        <end position="37"/>
    </location>
</feature>
<organism evidence="2 3">
    <name type="scientific">Xylaria bambusicola</name>
    <dbReference type="NCBI Taxonomy" id="326684"/>
    <lineage>
        <taxon>Eukaryota</taxon>
        <taxon>Fungi</taxon>
        <taxon>Dikarya</taxon>
        <taxon>Ascomycota</taxon>
        <taxon>Pezizomycotina</taxon>
        <taxon>Sordariomycetes</taxon>
        <taxon>Xylariomycetidae</taxon>
        <taxon>Xylariales</taxon>
        <taxon>Xylariaceae</taxon>
        <taxon>Xylaria</taxon>
    </lineage>
</organism>
<evidence type="ECO:0000256" key="1">
    <source>
        <dbReference type="SAM" id="MobiDB-lite"/>
    </source>
</evidence>
<dbReference type="EMBL" id="JAWHQM010000016">
    <property type="protein sequence ID" value="KAK5630529.1"/>
    <property type="molecule type" value="Genomic_DNA"/>
</dbReference>